<sequence>MHGVPNCEGILDKKEGIAKILILLTVMANLPVLCHVSLTDRQGVQGASAFYSATPAKLVLAVSTSSSML</sequence>
<organism evidence="1 2">
    <name type="scientific">Elsinoe batatas</name>
    <dbReference type="NCBI Taxonomy" id="2601811"/>
    <lineage>
        <taxon>Eukaryota</taxon>
        <taxon>Fungi</taxon>
        <taxon>Dikarya</taxon>
        <taxon>Ascomycota</taxon>
        <taxon>Pezizomycotina</taxon>
        <taxon>Dothideomycetes</taxon>
        <taxon>Dothideomycetidae</taxon>
        <taxon>Myriangiales</taxon>
        <taxon>Elsinoaceae</taxon>
        <taxon>Elsinoe</taxon>
    </lineage>
</organism>
<accession>A0A8K0L511</accession>
<dbReference type="Proteomes" id="UP000809789">
    <property type="component" value="Unassembled WGS sequence"/>
</dbReference>
<evidence type="ECO:0000313" key="1">
    <source>
        <dbReference type="EMBL" id="KAG8629824.1"/>
    </source>
</evidence>
<gene>
    <name evidence="1" type="ORF">KVT40_001443</name>
</gene>
<reference evidence="1" key="1">
    <citation type="submission" date="2021-07" db="EMBL/GenBank/DDBJ databases">
        <title>Elsinoe batatas strain:CRI-CJ2 Genome sequencing and assembly.</title>
        <authorList>
            <person name="Huang L."/>
        </authorList>
    </citation>
    <scope>NUCLEOTIDE SEQUENCE</scope>
    <source>
        <strain evidence="1">CRI-CJ2</strain>
    </source>
</reference>
<dbReference type="EMBL" id="JAESVG020000002">
    <property type="protein sequence ID" value="KAG8629824.1"/>
    <property type="molecule type" value="Genomic_DNA"/>
</dbReference>
<proteinExistence type="predicted"/>
<comment type="caution">
    <text evidence="1">The sequence shown here is derived from an EMBL/GenBank/DDBJ whole genome shotgun (WGS) entry which is preliminary data.</text>
</comment>
<protein>
    <submittedName>
        <fullName evidence="1">Uncharacterized protein</fullName>
    </submittedName>
</protein>
<name>A0A8K0L511_9PEZI</name>
<keyword evidence="2" id="KW-1185">Reference proteome</keyword>
<evidence type="ECO:0000313" key="2">
    <source>
        <dbReference type="Proteomes" id="UP000809789"/>
    </source>
</evidence>
<dbReference type="AlphaFoldDB" id="A0A8K0L511"/>